<keyword evidence="2" id="KW-1185">Reference proteome</keyword>
<gene>
    <name evidence="1" type="ORF">BWQ96_09252</name>
</gene>
<dbReference type="AlphaFoldDB" id="A0A2V3IG37"/>
<evidence type="ECO:0000313" key="1">
    <source>
        <dbReference type="EMBL" id="PXF41037.1"/>
    </source>
</evidence>
<comment type="caution">
    <text evidence="1">The sequence shown here is derived from an EMBL/GenBank/DDBJ whole genome shotgun (WGS) entry which is preliminary data.</text>
</comment>
<proteinExistence type="predicted"/>
<sequence length="52" mass="5730">MVINVPSWVASVVGRSAVGMELSWSSRKCIASWCEELPFRLDIEDSLESSGD</sequence>
<accession>A0A2V3IG37</accession>
<protein>
    <submittedName>
        <fullName evidence="1">Uncharacterized protein</fullName>
    </submittedName>
</protein>
<name>A0A2V3IG37_9FLOR</name>
<reference evidence="1 2" key="1">
    <citation type="journal article" date="2018" name="Mol. Biol. Evol.">
        <title>Analysis of the draft genome of the red seaweed Gracilariopsis chorda provides insights into genome size evolution in Rhodophyta.</title>
        <authorList>
            <person name="Lee J."/>
            <person name="Yang E.C."/>
            <person name="Graf L."/>
            <person name="Yang J.H."/>
            <person name="Qiu H."/>
            <person name="Zel Zion U."/>
            <person name="Chan C.X."/>
            <person name="Stephens T.G."/>
            <person name="Weber A.P.M."/>
            <person name="Boo G.H."/>
            <person name="Boo S.M."/>
            <person name="Kim K.M."/>
            <person name="Shin Y."/>
            <person name="Jung M."/>
            <person name="Lee S.J."/>
            <person name="Yim H.S."/>
            <person name="Lee J.H."/>
            <person name="Bhattacharya D."/>
            <person name="Yoon H.S."/>
        </authorList>
    </citation>
    <scope>NUCLEOTIDE SEQUENCE [LARGE SCALE GENOMIC DNA]</scope>
    <source>
        <strain evidence="1 2">SKKU-2015</strain>
        <tissue evidence="1">Whole body</tissue>
    </source>
</reference>
<organism evidence="1 2">
    <name type="scientific">Gracilariopsis chorda</name>
    <dbReference type="NCBI Taxonomy" id="448386"/>
    <lineage>
        <taxon>Eukaryota</taxon>
        <taxon>Rhodophyta</taxon>
        <taxon>Florideophyceae</taxon>
        <taxon>Rhodymeniophycidae</taxon>
        <taxon>Gracilariales</taxon>
        <taxon>Gracilariaceae</taxon>
        <taxon>Gracilariopsis</taxon>
    </lineage>
</organism>
<evidence type="ECO:0000313" key="2">
    <source>
        <dbReference type="Proteomes" id="UP000247409"/>
    </source>
</evidence>
<dbReference type="EMBL" id="NBIV01000241">
    <property type="protein sequence ID" value="PXF41037.1"/>
    <property type="molecule type" value="Genomic_DNA"/>
</dbReference>
<dbReference type="Proteomes" id="UP000247409">
    <property type="component" value="Unassembled WGS sequence"/>
</dbReference>